<dbReference type="RefSeq" id="WP_228855100.1">
    <property type="nucleotide sequence ID" value="NZ_AP024086.1"/>
</dbReference>
<gene>
    <name evidence="1" type="ORF">DGMP_34780</name>
</gene>
<dbReference type="Proteomes" id="UP000826725">
    <property type="component" value="Chromosome"/>
</dbReference>
<organism evidence="1 2">
    <name type="scientific">Desulfomarina profundi</name>
    <dbReference type="NCBI Taxonomy" id="2772557"/>
    <lineage>
        <taxon>Bacteria</taxon>
        <taxon>Pseudomonadati</taxon>
        <taxon>Thermodesulfobacteriota</taxon>
        <taxon>Desulfobulbia</taxon>
        <taxon>Desulfobulbales</taxon>
        <taxon>Desulfobulbaceae</taxon>
        <taxon>Desulfomarina</taxon>
    </lineage>
</organism>
<dbReference type="AlphaFoldDB" id="A0A8D5FKW3"/>
<dbReference type="EMBL" id="AP024086">
    <property type="protein sequence ID" value="BCL62785.1"/>
    <property type="molecule type" value="Genomic_DNA"/>
</dbReference>
<protein>
    <recommendedName>
        <fullName evidence="3">PD-(D/E)XK motif protein</fullName>
    </recommendedName>
</protein>
<evidence type="ECO:0008006" key="3">
    <source>
        <dbReference type="Google" id="ProtNLM"/>
    </source>
</evidence>
<dbReference type="InterPro" id="IPR025534">
    <property type="entry name" value="DUF4420"/>
</dbReference>
<sequence>MNNPWDEIATPSHDLLYRLIDQNHPLRLLRAKDIYGRFLFIYEFPATDHIPDKFPELNGIELHMQDPEKGESANCMLLLILKEKKDWQIFLSLCNDLTDSTRGLEQGVQATQIILRRLKRWQEFLQKTRSGLLPEKEIKGLIGELFFLNKHLTPAFGAGSAVKFWQGPEEAPQDFNVHDCAIEVKCQLGTTTPLVRISSADQLCSQLPEMFLYVVTLGKVEKDIPGSVNLPGLINKIRHQLETDSPADFEYFNNLLYQTGYLDLEEYEQFNYLVASENIFSVTENFPRICTEDLPAGIERVVYNIKLNECMPFTATPDWMELT</sequence>
<reference evidence="1" key="1">
    <citation type="submission" date="2020-09" db="EMBL/GenBank/DDBJ databases">
        <title>Desulfogranum mesoprofundum gen. nov., sp. nov., a novel mesophilic, sulfate-reducing chemolithoautotroph isolated from a deep-sea hydrothermal vent chimney in the Suiyo Seamount.</title>
        <authorList>
            <person name="Hashimoto Y."/>
            <person name="Nakagawa S."/>
        </authorList>
    </citation>
    <scope>NUCLEOTIDE SEQUENCE</scope>
    <source>
        <strain evidence="1">KT2</strain>
    </source>
</reference>
<evidence type="ECO:0000313" key="1">
    <source>
        <dbReference type="EMBL" id="BCL62785.1"/>
    </source>
</evidence>
<name>A0A8D5FKW3_9BACT</name>
<evidence type="ECO:0000313" key="2">
    <source>
        <dbReference type="Proteomes" id="UP000826725"/>
    </source>
</evidence>
<accession>A0A8D5FKW3</accession>
<keyword evidence="2" id="KW-1185">Reference proteome</keyword>
<proteinExistence type="predicted"/>
<dbReference type="Pfam" id="PF14390">
    <property type="entry name" value="DUF4420"/>
    <property type="match status" value="1"/>
</dbReference>
<dbReference type="KEGG" id="dbk:DGMP_34780"/>